<name>A0A2W1NST8_PAEXE</name>
<organism evidence="4 5">
    <name type="scientific">Paenibacillus xerothermodurans</name>
    <dbReference type="NCBI Taxonomy" id="1977292"/>
    <lineage>
        <taxon>Bacteria</taxon>
        <taxon>Bacillati</taxon>
        <taxon>Bacillota</taxon>
        <taxon>Bacilli</taxon>
        <taxon>Bacillales</taxon>
        <taxon>Paenibacillaceae</taxon>
        <taxon>Paenibacillus</taxon>
    </lineage>
</organism>
<dbReference type="Pfam" id="PF16332">
    <property type="entry name" value="DUF4962"/>
    <property type="match status" value="1"/>
</dbReference>
<keyword evidence="5" id="KW-1185">Reference proteome</keyword>
<dbReference type="InterPro" id="IPR012480">
    <property type="entry name" value="Hepar_II_III_C"/>
</dbReference>
<comment type="caution">
    <text evidence="4">The sequence shown here is derived from an EMBL/GenBank/DDBJ whole genome shotgun (WGS) entry which is preliminary data.</text>
</comment>
<feature type="domain" description="Heparinase II N-terminal" evidence="3">
    <location>
        <begin position="163"/>
        <end position="519"/>
    </location>
</feature>
<sequence>MSKPLYQPQSGVLTVQYAPDEHTVLIENPPRFTWIPAQLDGDSYVLQYSTSPDFDMELTVTVQPVPYNLYTPVRALAPGEYYWRYALLDSRPPSGDTAGAVGQFDDQSVSVGSAGRLDHKSATGDATGAAGELDSALVSGAAAGSASAPDNALLADTSTCLGRTEWSVTRRFTVPPGLPETPLAGRDSRYAHASKAHPRLWLQASELPEFRRKVRDNPASVGWDAFLDRSVIPWTERALIAEPLPYPNNKRVAKLWRQMYMDCQEALYAIRHLSIAGVVLEDRALIENAKTWLMHVTAWDPQGTTSRDYNDEAAFRIAGALAWGYDWLYHALTETERELVRERLLQRTEQVAFHVMERSKIHHVPFDSHAVRSLSSVLVPCCIAMLGEEDKANSWLNYTLEYYSCLYTPWGGADGGWAEGPMYWTTGMAFVTEALNLLRKYTDIDFYRRPFFQKTGDFPLYCFSPDTIRASFGDQSSLGDPVSLKTGFNIRQFAGITGNGLYQWYFEQTKATDTDSEMKFYNYGWWDFRFDEMMYLHDYPTVEAQQPTEVDPVKWFRDIGWVAFHADMHDPERHIMLLTKSSPYGSISHSHGDQNGFLLHAFGEPLAIESGYYIAFGSTMHMNWRKQTRATNSLLIDGAGQYAGTNKVLNMAASGTVEAVENHDNYSYSRCNATAAYKENVPYLERCVRELYFFGKSYIVVVDHVDLSQPGRIDWLFHTLYEMKIDGQSFKVQGRKADMDGRFVYSASGDLDISQHNEFTDVEPSEIEGFERQWHLTASARPARSHRIVTLLVPIRKDEPKYVSYFMDDQDHGVHLYFTENGVTNKVEVPKAY</sequence>
<feature type="domain" description="Heparinase II/III-like C-terminal" evidence="2">
    <location>
        <begin position="552"/>
        <end position="790"/>
    </location>
</feature>
<dbReference type="InterPro" id="IPR008929">
    <property type="entry name" value="Chondroitin_lyas"/>
</dbReference>
<dbReference type="AlphaFoldDB" id="A0A2W1NST8"/>
<dbReference type="PANTHER" id="PTHR38045">
    <property type="entry name" value="CHROMOSOME 1, WHOLE GENOME SHOTGUN SEQUENCE"/>
    <property type="match status" value="1"/>
</dbReference>
<accession>A0A2W1NST8</accession>
<dbReference type="RefSeq" id="WP_089198345.1">
    <property type="nucleotide sequence ID" value="NZ_NHRJ02000001.1"/>
</dbReference>
<comment type="subcellular location">
    <subcellularLocation>
        <location evidence="1">Cell envelope</location>
    </subcellularLocation>
</comment>
<dbReference type="OrthoDB" id="9772435at2"/>
<gene>
    <name evidence="4" type="ORF">CBW46_002000</name>
</gene>
<evidence type="ECO:0000313" key="4">
    <source>
        <dbReference type="EMBL" id="PZE22575.1"/>
    </source>
</evidence>
<dbReference type="GO" id="GO:0016829">
    <property type="term" value="F:lyase activity"/>
    <property type="evidence" value="ECO:0007669"/>
    <property type="project" value="InterPro"/>
</dbReference>
<protein>
    <submittedName>
        <fullName evidence="4">DUF4962 domain-containing protein</fullName>
    </submittedName>
</protein>
<dbReference type="Pfam" id="PF07940">
    <property type="entry name" value="Hepar_II_III_C"/>
    <property type="match status" value="1"/>
</dbReference>
<dbReference type="InterPro" id="IPR013783">
    <property type="entry name" value="Ig-like_fold"/>
</dbReference>
<evidence type="ECO:0000259" key="3">
    <source>
        <dbReference type="Pfam" id="PF16332"/>
    </source>
</evidence>
<dbReference type="EMBL" id="NHRJ02000001">
    <property type="protein sequence ID" value="PZE22575.1"/>
    <property type="molecule type" value="Genomic_DNA"/>
</dbReference>
<dbReference type="PANTHER" id="PTHR38045:SF1">
    <property type="entry name" value="HEPARINASE II_III-LIKE PROTEIN"/>
    <property type="match status" value="1"/>
</dbReference>
<proteinExistence type="predicted"/>
<evidence type="ECO:0000313" key="5">
    <source>
        <dbReference type="Proteomes" id="UP000214746"/>
    </source>
</evidence>
<dbReference type="Gene3D" id="1.50.10.100">
    <property type="entry name" value="Chondroitin AC/alginate lyase"/>
    <property type="match status" value="1"/>
</dbReference>
<dbReference type="PIRSF" id="PIRSF034409">
    <property type="entry name" value="Oligosach_lyase"/>
    <property type="match status" value="1"/>
</dbReference>
<evidence type="ECO:0000259" key="2">
    <source>
        <dbReference type="Pfam" id="PF07940"/>
    </source>
</evidence>
<dbReference type="GO" id="GO:0030313">
    <property type="term" value="C:cell envelope"/>
    <property type="evidence" value="ECO:0007669"/>
    <property type="project" value="UniProtKB-SubCell"/>
</dbReference>
<dbReference type="Gene3D" id="2.70.98.70">
    <property type="match status" value="1"/>
</dbReference>
<reference evidence="4" key="1">
    <citation type="submission" date="2018-06" db="EMBL/GenBank/DDBJ databases">
        <title>Paenibacillus xerothermodurans sp. nov. an extremely dry heat resistant spore forming bacterium isolated from the soil of Cape Canaveral, Florida.</title>
        <authorList>
            <person name="Seuylemezian A."/>
            <person name="Kaur N."/>
            <person name="Patil P."/>
            <person name="Patil P."/>
            <person name="Mayilraj S."/>
            <person name="Vaishampayan P."/>
        </authorList>
    </citation>
    <scope>NUCLEOTIDE SEQUENCE [LARGE SCALE GENOMIC DNA]</scope>
    <source>
        <strain evidence="4">ATCC 27380</strain>
    </source>
</reference>
<dbReference type="SUPFAM" id="SSF48230">
    <property type="entry name" value="Chondroitin AC/alginate lyase"/>
    <property type="match status" value="1"/>
</dbReference>
<evidence type="ECO:0000256" key="1">
    <source>
        <dbReference type="ARBA" id="ARBA00004196"/>
    </source>
</evidence>
<dbReference type="InterPro" id="IPR012364">
    <property type="entry name" value="Oligosacch_lyase"/>
</dbReference>
<dbReference type="InterPro" id="IPR032518">
    <property type="entry name" value="HepII_N"/>
</dbReference>
<dbReference type="Gene3D" id="2.60.40.10">
    <property type="entry name" value="Immunoglobulins"/>
    <property type="match status" value="1"/>
</dbReference>
<dbReference type="Proteomes" id="UP000214746">
    <property type="component" value="Unassembled WGS sequence"/>
</dbReference>